<dbReference type="AlphaFoldDB" id="A0A4R6YBJ5"/>
<proteinExistence type="predicted"/>
<dbReference type="Proteomes" id="UP000294480">
    <property type="component" value="Unassembled WGS sequence"/>
</dbReference>
<reference evidence="3 4" key="1">
    <citation type="submission" date="2019-03" db="EMBL/GenBank/DDBJ databases">
        <title>Genomic Encyclopedia of Type Strains, Phase IV (KMG-IV): sequencing the most valuable type-strain genomes for metagenomic binning, comparative biology and taxonomic classification.</title>
        <authorList>
            <person name="Goeker M."/>
        </authorList>
    </citation>
    <scope>NUCLEOTIDE SEQUENCE [LARGE SCALE GENOMIC DNA]</scope>
    <source>
        <strain evidence="3 4">DSM 102852</strain>
    </source>
</reference>
<dbReference type="PANTHER" id="PTHR21248:SF12">
    <property type="entry name" value="CARDIOLIPIN SYNTHASE C"/>
    <property type="match status" value="1"/>
</dbReference>
<dbReference type="SMART" id="SM00155">
    <property type="entry name" value="PLDc"/>
    <property type="match status" value="2"/>
</dbReference>
<protein>
    <submittedName>
        <fullName evidence="3">Putative cardiolipin synthase</fullName>
    </submittedName>
</protein>
<dbReference type="CDD" id="cd09113">
    <property type="entry name" value="PLDc_ymdC_like_2"/>
    <property type="match status" value="1"/>
</dbReference>
<dbReference type="Gene3D" id="3.30.870.10">
    <property type="entry name" value="Endonuclease Chain A"/>
    <property type="match status" value="2"/>
</dbReference>
<name>A0A4R6YBJ5_9BURK</name>
<dbReference type="GO" id="GO:0032049">
    <property type="term" value="P:cardiolipin biosynthetic process"/>
    <property type="evidence" value="ECO:0007669"/>
    <property type="project" value="UniProtKB-ARBA"/>
</dbReference>
<keyword evidence="4" id="KW-1185">Reference proteome</keyword>
<feature type="signal peptide" evidence="1">
    <location>
        <begin position="1"/>
        <end position="23"/>
    </location>
</feature>
<dbReference type="GO" id="GO:0030572">
    <property type="term" value="F:phosphatidyltransferase activity"/>
    <property type="evidence" value="ECO:0007669"/>
    <property type="project" value="UniProtKB-ARBA"/>
</dbReference>
<feature type="domain" description="PLD phosphodiesterase" evidence="2">
    <location>
        <begin position="460"/>
        <end position="487"/>
    </location>
</feature>
<evidence type="ECO:0000313" key="3">
    <source>
        <dbReference type="EMBL" id="TDR32969.1"/>
    </source>
</evidence>
<dbReference type="PROSITE" id="PS50035">
    <property type="entry name" value="PLD"/>
    <property type="match status" value="2"/>
</dbReference>
<dbReference type="Pfam" id="PF13091">
    <property type="entry name" value="PLDc_2"/>
    <property type="match status" value="2"/>
</dbReference>
<accession>A0A4R6YBJ5</accession>
<sequence>MMLKGVALWACVCVLSGCASVLPEPYTPVFEATRTVDANAPLVQMVRRVQPKAAHVQLAPTQSESMKKKQQSLSMRLEQAVPQVEANASGIYPLADGVQAFAVRNALIKNVTHTLDLQYYSLHTGLSSRLLIRELVKAADRGVRIRILIDDMDTLGRDKEMTVLAAHDNIEVRIFNPIRRFRGTVLSRNLMLVANLSTQHRRMHNKVWLADGVLGITGGRNIGDRYFNANESDNFSDLDVLLSGAVVGQMQRSFDEFWNSNNAIPVELFEKAPQVSTKEDIQKMIFKTNALTRKERVARHPYLSALNEAENHVLPDILPKLLWGGIDFYSDAPTKVTTPPAQKDVRIPNEADVQSSGSAMFDALVSKIQQAKREVIIASPYFLPGDDFIQLLQGLVKKGVAVTLLSNSLESNDVPLVNGPYSRYRKPLLEAGVKIYELKGFPNVGATPQWRHPIFSWKGSRTALHSKAAVIDGEVSYVGSMNLDPRSVVWNTEAGILSRQPDFAKNVRNALLNAMSLDYSYAVILNHKGQLEWRTNENSGGAQSPVEMIQPEPAMNGGRVILRERGNFWRRLQRNIGACLPENFL</sequence>
<feature type="chain" id="PRO_5020356922" evidence="1">
    <location>
        <begin position="24"/>
        <end position="585"/>
    </location>
</feature>
<dbReference type="SUPFAM" id="SSF56024">
    <property type="entry name" value="Phospholipase D/nuclease"/>
    <property type="match status" value="2"/>
</dbReference>
<dbReference type="PANTHER" id="PTHR21248">
    <property type="entry name" value="CARDIOLIPIN SYNTHASE"/>
    <property type="match status" value="1"/>
</dbReference>
<evidence type="ECO:0000313" key="4">
    <source>
        <dbReference type="Proteomes" id="UP000294480"/>
    </source>
</evidence>
<dbReference type="EMBL" id="SNZE01000001">
    <property type="protein sequence ID" value="TDR32969.1"/>
    <property type="molecule type" value="Genomic_DNA"/>
</dbReference>
<comment type="caution">
    <text evidence="3">The sequence shown here is derived from an EMBL/GenBank/DDBJ whole genome shotgun (WGS) entry which is preliminary data.</text>
</comment>
<dbReference type="RefSeq" id="WP_133618671.1">
    <property type="nucleotide sequence ID" value="NZ_SNZE01000001.1"/>
</dbReference>
<dbReference type="InterPro" id="IPR001736">
    <property type="entry name" value="PLipase_D/transphosphatidylase"/>
</dbReference>
<feature type="domain" description="PLD phosphodiesterase" evidence="2">
    <location>
        <begin position="199"/>
        <end position="226"/>
    </location>
</feature>
<keyword evidence="1" id="KW-0732">Signal</keyword>
<dbReference type="CDD" id="cd09111">
    <property type="entry name" value="PLDc_ymdC_like_1"/>
    <property type="match status" value="1"/>
</dbReference>
<organism evidence="3 4">
    <name type="scientific">Hydromonas duriensis</name>
    <dbReference type="NCBI Taxonomy" id="1527608"/>
    <lineage>
        <taxon>Bacteria</taxon>
        <taxon>Pseudomonadati</taxon>
        <taxon>Pseudomonadota</taxon>
        <taxon>Betaproteobacteria</taxon>
        <taxon>Burkholderiales</taxon>
        <taxon>Burkholderiaceae</taxon>
        <taxon>Hydromonas</taxon>
    </lineage>
</organism>
<evidence type="ECO:0000259" key="2">
    <source>
        <dbReference type="PROSITE" id="PS50035"/>
    </source>
</evidence>
<dbReference type="OrthoDB" id="9814092at2"/>
<evidence type="ECO:0000256" key="1">
    <source>
        <dbReference type="SAM" id="SignalP"/>
    </source>
</evidence>
<dbReference type="InterPro" id="IPR025202">
    <property type="entry name" value="PLD-like_dom"/>
</dbReference>
<dbReference type="PROSITE" id="PS51257">
    <property type="entry name" value="PROKAR_LIPOPROTEIN"/>
    <property type="match status" value="1"/>
</dbReference>
<gene>
    <name evidence="3" type="ORF">DFR44_10118</name>
</gene>